<evidence type="ECO:0000256" key="1">
    <source>
        <dbReference type="SAM" id="MobiDB-lite"/>
    </source>
</evidence>
<evidence type="ECO:0000313" key="3">
    <source>
        <dbReference type="Proteomes" id="UP000233837"/>
    </source>
</evidence>
<keyword evidence="3" id="KW-1185">Reference proteome</keyword>
<dbReference type="Proteomes" id="UP000233837">
    <property type="component" value="Unassembled WGS sequence"/>
</dbReference>
<dbReference type="EMBL" id="KZ503394">
    <property type="protein sequence ID" value="PKU64827.1"/>
    <property type="molecule type" value="Genomic_DNA"/>
</dbReference>
<evidence type="ECO:0000313" key="2">
    <source>
        <dbReference type="EMBL" id="PKU64827.1"/>
    </source>
</evidence>
<proteinExistence type="predicted"/>
<organism evidence="2 3">
    <name type="scientific">Dendrobium catenatum</name>
    <dbReference type="NCBI Taxonomy" id="906689"/>
    <lineage>
        <taxon>Eukaryota</taxon>
        <taxon>Viridiplantae</taxon>
        <taxon>Streptophyta</taxon>
        <taxon>Embryophyta</taxon>
        <taxon>Tracheophyta</taxon>
        <taxon>Spermatophyta</taxon>
        <taxon>Magnoliopsida</taxon>
        <taxon>Liliopsida</taxon>
        <taxon>Asparagales</taxon>
        <taxon>Orchidaceae</taxon>
        <taxon>Epidendroideae</taxon>
        <taxon>Malaxideae</taxon>
        <taxon>Dendrobiinae</taxon>
        <taxon>Dendrobium</taxon>
    </lineage>
</organism>
<gene>
    <name evidence="2" type="ORF">MA16_Dca020906</name>
</gene>
<reference evidence="2 3" key="2">
    <citation type="journal article" date="2017" name="Nature">
        <title>The Apostasia genome and the evolution of orchids.</title>
        <authorList>
            <person name="Zhang G.Q."/>
            <person name="Liu K.W."/>
            <person name="Li Z."/>
            <person name="Lohaus R."/>
            <person name="Hsiao Y.Y."/>
            <person name="Niu S.C."/>
            <person name="Wang J.Y."/>
            <person name="Lin Y.C."/>
            <person name="Xu Q."/>
            <person name="Chen L.J."/>
            <person name="Yoshida K."/>
            <person name="Fujiwara S."/>
            <person name="Wang Z.W."/>
            <person name="Zhang Y.Q."/>
            <person name="Mitsuda N."/>
            <person name="Wang M."/>
            <person name="Liu G.H."/>
            <person name="Pecoraro L."/>
            <person name="Huang H.X."/>
            <person name="Xiao X.J."/>
            <person name="Lin M."/>
            <person name="Wu X.Y."/>
            <person name="Wu W.L."/>
            <person name="Chen Y.Y."/>
            <person name="Chang S.B."/>
            <person name="Sakamoto S."/>
            <person name="Ohme-Takagi M."/>
            <person name="Yagi M."/>
            <person name="Zeng S.J."/>
            <person name="Shen C.Y."/>
            <person name="Yeh C.M."/>
            <person name="Luo Y.B."/>
            <person name="Tsai W.C."/>
            <person name="Van de Peer Y."/>
            <person name="Liu Z.J."/>
        </authorList>
    </citation>
    <scope>NUCLEOTIDE SEQUENCE [LARGE SCALE GENOMIC DNA]</scope>
    <source>
        <tissue evidence="2">The whole plant</tissue>
    </source>
</reference>
<protein>
    <submittedName>
        <fullName evidence="2">Uncharacterized protein</fullName>
    </submittedName>
</protein>
<feature type="region of interest" description="Disordered" evidence="1">
    <location>
        <begin position="1"/>
        <end position="61"/>
    </location>
</feature>
<dbReference type="AlphaFoldDB" id="A0A2I0VN48"/>
<name>A0A2I0VN48_9ASPA</name>
<sequence>MRPSPPLDFPLLRGFQEEPRPSALGLSRSELEKAEPFSGLPSFRKEETPAPLSHPISLPGPNPTLALAIPTPALVKPKLLSG</sequence>
<accession>A0A2I0VN48</accession>
<reference evidence="2 3" key="1">
    <citation type="journal article" date="2016" name="Sci. Rep.">
        <title>The Dendrobium catenatum Lindl. genome sequence provides insights into polysaccharide synthase, floral development and adaptive evolution.</title>
        <authorList>
            <person name="Zhang G.Q."/>
            <person name="Xu Q."/>
            <person name="Bian C."/>
            <person name="Tsai W.C."/>
            <person name="Yeh C.M."/>
            <person name="Liu K.W."/>
            <person name="Yoshida K."/>
            <person name="Zhang L.S."/>
            <person name="Chang S.B."/>
            <person name="Chen F."/>
            <person name="Shi Y."/>
            <person name="Su Y.Y."/>
            <person name="Zhang Y.Q."/>
            <person name="Chen L.J."/>
            <person name="Yin Y."/>
            <person name="Lin M."/>
            <person name="Huang H."/>
            <person name="Deng H."/>
            <person name="Wang Z.W."/>
            <person name="Zhu S.L."/>
            <person name="Zhao X."/>
            <person name="Deng C."/>
            <person name="Niu S.C."/>
            <person name="Huang J."/>
            <person name="Wang M."/>
            <person name="Liu G.H."/>
            <person name="Yang H.J."/>
            <person name="Xiao X.J."/>
            <person name="Hsiao Y.Y."/>
            <person name="Wu W.L."/>
            <person name="Chen Y.Y."/>
            <person name="Mitsuda N."/>
            <person name="Ohme-Takagi M."/>
            <person name="Luo Y.B."/>
            <person name="Van de Peer Y."/>
            <person name="Liu Z.J."/>
        </authorList>
    </citation>
    <scope>NUCLEOTIDE SEQUENCE [LARGE SCALE GENOMIC DNA]</scope>
    <source>
        <tissue evidence="2">The whole plant</tissue>
    </source>
</reference>